<evidence type="ECO:0000313" key="3">
    <source>
        <dbReference type="Proteomes" id="UP001186944"/>
    </source>
</evidence>
<feature type="compositionally biased region" description="Basic and acidic residues" evidence="1">
    <location>
        <begin position="69"/>
        <end position="88"/>
    </location>
</feature>
<evidence type="ECO:0000313" key="2">
    <source>
        <dbReference type="EMBL" id="KAK3104233.1"/>
    </source>
</evidence>
<reference evidence="2" key="1">
    <citation type="submission" date="2019-08" db="EMBL/GenBank/DDBJ databases">
        <title>The improved chromosome-level genome for the pearl oyster Pinctada fucata martensii using PacBio sequencing and Hi-C.</title>
        <authorList>
            <person name="Zheng Z."/>
        </authorList>
    </citation>
    <scope>NUCLEOTIDE SEQUENCE</scope>
    <source>
        <strain evidence="2">ZZ-2019</strain>
        <tissue evidence="2">Adductor muscle</tissue>
    </source>
</reference>
<proteinExistence type="predicted"/>
<dbReference type="AlphaFoldDB" id="A0AA88YGG8"/>
<evidence type="ECO:0000256" key="1">
    <source>
        <dbReference type="SAM" id="MobiDB-lite"/>
    </source>
</evidence>
<keyword evidence="3" id="KW-1185">Reference proteome</keyword>
<dbReference type="Proteomes" id="UP001186944">
    <property type="component" value="Unassembled WGS sequence"/>
</dbReference>
<name>A0AA88YGG8_PINIB</name>
<accession>A0AA88YGG8</accession>
<feature type="region of interest" description="Disordered" evidence="1">
    <location>
        <begin position="67"/>
        <end position="96"/>
    </location>
</feature>
<organism evidence="2 3">
    <name type="scientific">Pinctada imbricata</name>
    <name type="common">Atlantic pearl-oyster</name>
    <name type="synonym">Pinctada martensii</name>
    <dbReference type="NCBI Taxonomy" id="66713"/>
    <lineage>
        <taxon>Eukaryota</taxon>
        <taxon>Metazoa</taxon>
        <taxon>Spiralia</taxon>
        <taxon>Lophotrochozoa</taxon>
        <taxon>Mollusca</taxon>
        <taxon>Bivalvia</taxon>
        <taxon>Autobranchia</taxon>
        <taxon>Pteriomorphia</taxon>
        <taxon>Pterioida</taxon>
        <taxon>Pterioidea</taxon>
        <taxon>Pteriidae</taxon>
        <taxon>Pinctada</taxon>
    </lineage>
</organism>
<protein>
    <submittedName>
        <fullName evidence="2">Uncharacterized protein</fullName>
    </submittedName>
</protein>
<gene>
    <name evidence="2" type="ORF">FSP39_025519</name>
</gene>
<dbReference type="EMBL" id="VSWD01000005">
    <property type="protein sequence ID" value="KAK3104233.1"/>
    <property type="molecule type" value="Genomic_DNA"/>
</dbReference>
<comment type="caution">
    <text evidence="2">The sequence shown here is derived from an EMBL/GenBank/DDBJ whole genome shotgun (WGS) entry which is preliminary data.</text>
</comment>
<sequence>MKSSKRNVPKTDLFPKSSIWCGSRGIKYSEEFRDALYKINPVYISCMYKHMFEANAVQNLRQMEGDGIESDKDENNNKDGYHVSRDDASSAGYSRDVNEVKRLSRKSSMSDGLLTEKTNRNSNTPLSLVIQANNSRRNKDKDCQGWEVCSRPHSLSNTPYKRFYDFEMPDYFKSRSLSANACLLPIKRDKDNTPKSQNSRLKLVANPSLSRVHIDRLHPDNFLQTLFVTDQFYPFDPRFVHINEVGSEIAVYYYTNG</sequence>